<evidence type="ECO:0000259" key="3">
    <source>
        <dbReference type="Pfam" id="PF16344"/>
    </source>
</evidence>
<accession>A0A4U1G3H0</accession>
<evidence type="ECO:0000259" key="2">
    <source>
        <dbReference type="Pfam" id="PF04773"/>
    </source>
</evidence>
<dbReference type="Pfam" id="PF04773">
    <property type="entry name" value="FecR"/>
    <property type="match status" value="1"/>
</dbReference>
<dbReference type="InterPro" id="IPR012373">
    <property type="entry name" value="Ferrdict_sens_TM"/>
</dbReference>
<feature type="domain" description="Protein FecR C-terminal" evidence="3">
    <location>
        <begin position="321"/>
        <end position="389"/>
    </location>
</feature>
<dbReference type="Gene3D" id="2.60.120.1440">
    <property type="match status" value="1"/>
</dbReference>
<dbReference type="AlphaFoldDB" id="A0A4U1G3H0"/>
<keyword evidence="1" id="KW-1133">Transmembrane helix</keyword>
<dbReference type="InterPro" id="IPR032508">
    <property type="entry name" value="FecR_C"/>
</dbReference>
<name>A0A4U1G3H0_9SPHI</name>
<dbReference type="Pfam" id="PF16344">
    <property type="entry name" value="FecR_C"/>
    <property type="match status" value="1"/>
</dbReference>
<dbReference type="Proteomes" id="UP000309594">
    <property type="component" value="Unassembled WGS sequence"/>
</dbReference>
<sequence length="391" mass="43141">MDSFKAKELISRYRQGLASQEECRLVEQWFLIDLEMSTILPDQKAFERTDERIGAELALHIGKPKSVNKIRVRRLWYRIGGVAAILALITLGIWLYNSQYSGISSENLFVSAKDILPGKNTAMITLANGKVITLSESKIGVVIAEEGLKYNDGTEVAAAATQAQMLTASTPRGGTYQVTLPDGTHVWLNADSKLSFPSKFSGPERKVLLKGEAYFEVAKSYRAKAKGDQSKSEPIPFIVATDKQEVTVLGTHFNINSYSDEAATKTTLLEGSVRVVVAGAKSASAAFSHILKPGEQAINNGNIRVEKVDLEEAVAWKNGNIVFTDRTLESIMRELSRWYEVDVVYMADAPKYEIFSGAVSRTRNISSVLERMQTTGSVRFKVEGRTITVTK</sequence>
<keyword evidence="1" id="KW-0472">Membrane</keyword>
<evidence type="ECO:0000313" key="5">
    <source>
        <dbReference type="Proteomes" id="UP000309594"/>
    </source>
</evidence>
<dbReference type="PANTHER" id="PTHR30273:SF2">
    <property type="entry name" value="PROTEIN FECR"/>
    <property type="match status" value="1"/>
</dbReference>
<dbReference type="EMBL" id="SWDX01000010">
    <property type="protein sequence ID" value="TKC57130.1"/>
    <property type="molecule type" value="Genomic_DNA"/>
</dbReference>
<reference evidence="4 5" key="1">
    <citation type="submission" date="2019-04" db="EMBL/GenBank/DDBJ databases">
        <title>Pedobacter sp. RP-1-16 sp. nov., isolated from Arctic soil.</title>
        <authorList>
            <person name="Dahal R.H."/>
            <person name="Kim D.-U."/>
        </authorList>
    </citation>
    <scope>NUCLEOTIDE SEQUENCE [LARGE SCALE GENOMIC DNA]</scope>
    <source>
        <strain evidence="4 5">RP-1-16</strain>
    </source>
</reference>
<evidence type="ECO:0000256" key="1">
    <source>
        <dbReference type="SAM" id="Phobius"/>
    </source>
</evidence>
<dbReference type="PANTHER" id="PTHR30273">
    <property type="entry name" value="PERIPLASMIC SIGNAL SENSOR AND SIGMA FACTOR ACTIVATOR FECR-RELATED"/>
    <property type="match status" value="1"/>
</dbReference>
<feature type="transmembrane region" description="Helical" evidence="1">
    <location>
        <begin position="75"/>
        <end position="96"/>
    </location>
</feature>
<proteinExistence type="predicted"/>
<dbReference type="RefSeq" id="WP_136881675.1">
    <property type="nucleotide sequence ID" value="NZ_SWDX01000010.1"/>
</dbReference>
<dbReference type="Gene3D" id="3.55.50.30">
    <property type="match status" value="1"/>
</dbReference>
<gene>
    <name evidence="4" type="ORF">FBD94_21085</name>
</gene>
<evidence type="ECO:0000313" key="4">
    <source>
        <dbReference type="EMBL" id="TKC57130.1"/>
    </source>
</evidence>
<keyword evidence="1" id="KW-0812">Transmembrane</keyword>
<feature type="domain" description="FecR protein" evidence="2">
    <location>
        <begin position="168"/>
        <end position="274"/>
    </location>
</feature>
<dbReference type="GO" id="GO:0016989">
    <property type="term" value="F:sigma factor antagonist activity"/>
    <property type="evidence" value="ECO:0007669"/>
    <property type="project" value="TreeGrafter"/>
</dbReference>
<organism evidence="4 5">
    <name type="scientific">Pedobacter hiemivivus</name>
    <dbReference type="NCBI Taxonomy" id="2530454"/>
    <lineage>
        <taxon>Bacteria</taxon>
        <taxon>Pseudomonadati</taxon>
        <taxon>Bacteroidota</taxon>
        <taxon>Sphingobacteriia</taxon>
        <taxon>Sphingobacteriales</taxon>
        <taxon>Sphingobacteriaceae</taxon>
        <taxon>Pedobacter</taxon>
    </lineage>
</organism>
<dbReference type="InterPro" id="IPR006860">
    <property type="entry name" value="FecR"/>
</dbReference>
<protein>
    <submittedName>
        <fullName evidence="4">DUF4974 domain-containing protein</fullName>
    </submittedName>
</protein>
<comment type="caution">
    <text evidence="4">The sequence shown here is derived from an EMBL/GenBank/DDBJ whole genome shotgun (WGS) entry which is preliminary data.</text>
</comment>